<proteinExistence type="predicted"/>
<evidence type="ECO:0000313" key="2">
    <source>
        <dbReference type="Proteomes" id="UP000282028"/>
    </source>
</evidence>
<dbReference type="AlphaFoldDB" id="A0A3M8CLI1"/>
<organism evidence="1 2">
    <name type="scientific">Brevibacillus invocatus</name>
    <dbReference type="NCBI Taxonomy" id="173959"/>
    <lineage>
        <taxon>Bacteria</taxon>
        <taxon>Bacillati</taxon>
        <taxon>Bacillota</taxon>
        <taxon>Bacilli</taxon>
        <taxon>Bacillales</taxon>
        <taxon>Paenibacillaceae</taxon>
        <taxon>Brevibacillus</taxon>
    </lineage>
</organism>
<evidence type="ECO:0000313" key="1">
    <source>
        <dbReference type="EMBL" id="RNB75725.1"/>
    </source>
</evidence>
<dbReference type="EMBL" id="RHHR01000009">
    <property type="protein sequence ID" value="RNB75725.1"/>
    <property type="molecule type" value="Genomic_DNA"/>
</dbReference>
<accession>A0A3M8CLI1</accession>
<keyword evidence="2" id="KW-1185">Reference proteome</keyword>
<dbReference type="RefSeq" id="WP_023555270.1">
    <property type="nucleotide sequence ID" value="NZ_CBCSBE010000044.1"/>
</dbReference>
<dbReference type="OrthoDB" id="2468524at2"/>
<name>A0A3M8CLI1_9BACL</name>
<gene>
    <name evidence="1" type="ORF">EDM52_04700</name>
</gene>
<protein>
    <submittedName>
        <fullName evidence="1">Uncharacterized protein</fullName>
    </submittedName>
</protein>
<comment type="caution">
    <text evidence="1">The sequence shown here is derived from an EMBL/GenBank/DDBJ whole genome shotgun (WGS) entry which is preliminary data.</text>
</comment>
<dbReference type="Proteomes" id="UP000282028">
    <property type="component" value="Unassembled WGS sequence"/>
</dbReference>
<reference evidence="1 2" key="1">
    <citation type="submission" date="2018-10" db="EMBL/GenBank/DDBJ databases">
        <title>Phylogenomics of Brevibacillus.</title>
        <authorList>
            <person name="Dunlap C."/>
        </authorList>
    </citation>
    <scope>NUCLEOTIDE SEQUENCE [LARGE SCALE GENOMIC DNA]</scope>
    <source>
        <strain evidence="1 2">JCM 12215</strain>
    </source>
</reference>
<sequence>MNKEELIREFKRELKGGYPLYLEDRRILYVMNGLLFIRKIECEGGEIQVNIDRVRVILDELANKRIREMKEAIEIQRFLEE</sequence>